<dbReference type="AlphaFoldDB" id="A0A0H5Q8M2"/>
<name>A0A0H5Q8M2_9ZZZZ</name>
<reference evidence="1" key="2">
    <citation type="submission" date="2015-07" db="EMBL/GenBank/DDBJ databases">
        <title>Plasmids, circular viruses and viroids from rat gut.</title>
        <authorList>
            <person name="Jorgensen T.J."/>
            <person name="Hansen M.A."/>
            <person name="Xu Z."/>
            <person name="Tabak M.A."/>
            <person name="Sorensen S.J."/>
            <person name="Hansen L.H."/>
        </authorList>
    </citation>
    <scope>NUCLEOTIDE SEQUENCE</scope>
    <source>
        <strain evidence="1">RGFK1717</strain>
    </source>
</reference>
<dbReference type="EMBL" id="LN854220">
    <property type="protein sequence ID" value="CRY97734.1"/>
    <property type="molecule type" value="Genomic_DNA"/>
</dbReference>
<accession>A0A0H5Q8M2</accession>
<organism evidence="1">
    <name type="scientific">uncultured prokaryote</name>
    <dbReference type="NCBI Taxonomy" id="198431"/>
    <lineage>
        <taxon>unclassified sequences</taxon>
        <taxon>environmental samples</taxon>
    </lineage>
</organism>
<proteinExistence type="predicted"/>
<sequence length="205" mass="21947">MAVLIPAGFGQVGMELRNSGDPDSWYMTFGVAIDRPEVEDSVIGAKINQAFEESWLLSMTANTTLVGCQFTRGVAPFENITSFTASGETGDGSTGRLPQNCALLVAKRTALGGRRNRGRFFVPNVLTDGAVDNVGVIGQPTVDAFQAVADQFLGDLADEDYEGYAISLPMVILHNEASSGTTPSPTTVNKLTVDGRISTQRRRLR</sequence>
<evidence type="ECO:0000313" key="1">
    <source>
        <dbReference type="EMBL" id="CRY97734.1"/>
    </source>
</evidence>
<reference evidence="1" key="1">
    <citation type="submission" date="2015-06" db="EMBL/GenBank/DDBJ databases">
        <authorList>
            <person name="Joergensen T."/>
        </authorList>
    </citation>
    <scope>NUCLEOTIDE SEQUENCE</scope>
    <source>
        <strain evidence="1">RGFK1717</strain>
    </source>
</reference>
<protein>
    <submittedName>
        <fullName evidence="1">Uncharacterized protein</fullName>
    </submittedName>
</protein>